<evidence type="ECO:0000256" key="3">
    <source>
        <dbReference type="SAM" id="Phobius"/>
    </source>
</evidence>
<keyword evidence="6" id="KW-1185">Reference proteome</keyword>
<feature type="region of interest" description="Disordered" evidence="2">
    <location>
        <begin position="17"/>
        <end position="102"/>
    </location>
</feature>
<comment type="similarity">
    <text evidence="1">Belongs to the LytR/CpsA/Psr (LCP) family.</text>
</comment>
<dbReference type="Gene3D" id="3.40.630.190">
    <property type="entry name" value="LCP protein"/>
    <property type="match status" value="1"/>
</dbReference>
<dbReference type="EMBL" id="VFML01000001">
    <property type="protein sequence ID" value="TQJ03516.1"/>
    <property type="molecule type" value="Genomic_DNA"/>
</dbReference>
<dbReference type="InterPro" id="IPR050922">
    <property type="entry name" value="LytR/CpsA/Psr_CW_biosynth"/>
</dbReference>
<evidence type="ECO:0000256" key="2">
    <source>
        <dbReference type="SAM" id="MobiDB-lite"/>
    </source>
</evidence>
<feature type="transmembrane region" description="Helical" evidence="3">
    <location>
        <begin position="106"/>
        <end position="129"/>
    </location>
</feature>
<keyword evidence="3" id="KW-1133">Transmembrane helix</keyword>
<reference evidence="5 6" key="1">
    <citation type="submission" date="2019-06" db="EMBL/GenBank/DDBJ databases">
        <title>Sequencing the genomes of 1000 actinobacteria strains.</title>
        <authorList>
            <person name="Klenk H.-P."/>
        </authorList>
    </citation>
    <scope>NUCLEOTIDE SEQUENCE [LARGE SCALE GENOMIC DNA]</scope>
    <source>
        <strain evidence="5 6">DSM 45679</strain>
    </source>
</reference>
<dbReference type="Pfam" id="PF03816">
    <property type="entry name" value="LytR_cpsA_psr"/>
    <property type="match status" value="1"/>
</dbReference>
<evidence type="ECO:0000313" key="6">
    <source>
        <dbReference type="Proteomes" id="UP000320876"/>
    </source>
</evidence>
<organism evidence="5 6">
    <name type="scientific">Amycolatopsis cihanbeyliensis</name>
    <dbReference type="NCBI Taxonomy" id="1128664"/>
    <lineage>
        <taxon>Bacteria</taxon>
        <taxon>Bacillati</taxon>
        <taxon>Actinomycetota</taxon>
        <taxon>Actinomycetes</taxon>
        <taxon>Pseudonocardiales</taxon>
        <taxon>Pseudonocardiaceae</taxon>
        <taxon>Amycolatopsis</taxon>
    </lineage>
</organism>
<feature type="compositionally biased region" description="Acidic residues" evidence="2">
    <location>
        <begin position="65"/>
        <end position="82"/>
    </location>
</feature>
<feature type="compositionally biased region" description="Basic and acidic residues" evidence="2">
    <location>
        <begin position="83"/>
        <end position="96"/>
    </location>
</feature>
<sequence>MQRRQIDETLARFSAAHDELAAEEQERKQRRDRLLARPAQLLEQTRTKLQRVVLTGEHKRPDSEMAAEEAEPAEEPEPDPEQAPEKKSPQTRLQEKKSRRNHRSLLTARITAAVVAGLVFLATGVGWGAKTWFNGKFNEIAALDEGSNDIRNAAGQTGDENFLIVGSDTREGAEVEDNVGSATAIPGARSDTVMLAHIPADRKQAVVVSFPRDLEVSRPDCERWDPESGEYGEVVRGATQVKLNSAFRAGGPRCVTKVIQQLSGMKVNHFVGIDFNGFKHMVDAVGGVRIHTDGPVKDQELGLIIAEKGEVVISGDQALNYVRARKVYGDPTFSDYGRIKRQQQFLSSLLQATLSRDVLFDVGKLTGFVNAFASATFGENIGIDQMLTLAQSMQGLRASKVRFLTIPTVGEANDRGNEVLLEEQSSELFRALIDNTPLPDEKGSRQEPSEQALPSE</sequence>
<feature type="compositionally biased region" description="Basic and acidic residues" evidence="2">
    <location>
        <begin position="439"/>
        <end position="448"/>
    </location>
</feature>
<feature type="region of interest" description="Disordered" evidence="2">
    <location>
        <begin position="433"/>
        <end position="456"/>
    </location>
</feature>
<evidence type="ECO:0000313" key="5">
    <source>
        <dbReference type="EMBL" id="TQJ03516.1"/>
    </source>
</evidence>
<evidence type="ECO:0000259" key="4">
    <source>
        <dbReference type="Pfam" id="PF03816"/>
    </source>
</evidence>
<dbReference type="PANTHER" id="PTHR33392">
    <property type="entry name" value="POLYISOPRENYL-TEICHOIC ACID--PEPTIDOGLYCAN TEICHOIC ACID TRANSFERASE TAGU"/>
    <property type="match status" value="1"/>
</dbReference>
<proteinExistence type="inferred from homology"/>
<protein>
    <submittedName>
        <fullName evidence="5">LytR family transcriptional attenuator</fullName>
    </submittedName>
</protein>
<feature type="compositionally biased region" description="Basic and acidic residues" evidence="2">
    <location>
        <begin position="17"/>
        <end position="35"/>
    </location>
</feature>
<keyword evidence="3" id="KW-0812">Transmembrane</keyword>
<dbReference type="InterPro" id="IPR004474">
    <property type="entry name" value="LytR_CpsA_psr"/>
</dbReference>
<keyword evidence="3" id="KW-0472">Membrane</keyword>
<dbReference type="Proteomes" id="UP000320876">
    <property type="component" value="Unassembled WGS sequence"/>
</dbReference>
<accession>A0A542DKA9</accession>
<dbReference type="NCBIfam" id="TIGR00350">
    <property type="entry name" value="lytR_cpsA_psr"/>
    <property type="match status" value="1"/>
</dbReference>
<dbReference type="AlphaFoldDB" id="A0A542DKA9"/>
<evidence type="ECO:0000256" key="1">
    <source>
        <dbReference type="ARBA" id="ARBA00006068"/>
    </source>
</evidence>
<dbReference type="PANTHER" id="PTHR33392:SF6">
    <property type="entry name" value="POLYISOPRENYL-TEICHOIC ACID--PEPTIDOGLYCAN TEICHOIC ACID TRANSFERASE TAGU"/>
    <property type="match status" value="1"/>
</dbReference>
<gene>
    <name evidence="5" type="ORF">FB471_3278</name>
</gene>
<name>A0A542DKA9_AMYCI</name>
<feature type="domain" description="Cell envelope-related transcriptional attenuator" evidence="4">
    <location>
        <begin position="189"/>
        <end position="352"/>
    </location>
</feature>
<comment type="caution">
    <text evidence="5">The sequence shown here is derived from an EMBL/GenBank/DDBJ whole genome shotgun (WGS) entry which is preliminary data.</text>
</comment>